<keyword evidence="3" id="KW-0808">Transferase</keyword>
<dbReference type="SUPFAM" id="SSF53756">
    <property type="entry name" value="UDP-Glycosyltransferase/glycogen phosphorylase"/>
    <property type="match status" value="1"/>
</dbReference>
<accession>A0A1C2G5U1</accession>
<dbReference type="PANTHER" id="PTHR12526:SF630">
    <property type="entry name" value="GLYCOSYLTRANSFERASE"/>
    <property type="match status" value="1"/>
</dbReference>
<dbReference type="Gene3D" id="3.40.50.2000">
    <property type="entry name" value="Glycogen Phosphorylase B"/>
    <property type="match status" value="2"/>
</dbReference>
<dbReference type="InterPro" id="IPR028098">
    <property type="entry name" value="Glyco_trans_4-like_N"/>
</dbReference>
<protein>
    <submittedName>
        <fullName evidence="3">Glycosyl transferase</fullName>
    </submittedName>
</protein>
<comment type="caution">
    <text evidence="3">The sequence shown here is derived from an EMBL/GenBank/DDBJ whole genome shotgun (WGS) entry which is preliminary data.</text>
</comment>
<dbReference type="Pfam" id="PF13579">
    <property type="entry name" value="Glyco_trans_4_4"/>
    <property type="match status" value="1"/>
</dbReference>
<dbReference type="RefSeq" id="WP_066035974.1">
    <property type="nucleotide sequence ID" value="NZ_CP136906.1"/>
</dbReference>
<organism evidence="3 4">
    <name type="scientific">Limosilactobacillus reuteri</name>
    <name type="common">Lactobacillus reuteri</name>
    <dbReference type="NCBI Taxonomy" id="1598"/>
    <lineage>
        <taxon>Bacteria</taxon>
        <taxon>Bacillati</taxon>
        <taxon>Bacillota</taxon>
        <taxon>Bacilli</taxon>
        <taxon>Lactobacillales</taxon>
        <taxon>Lactobacillaceae</taxon>
        <taxon>Limosilactobacillus</taxon>
    </lineage>
</organism>
<proteinExistence type="predicted"/>
<gene>
    <name evidence="3" type="ORF">BFD03_08915</name>
</gene>
<evidence type="ECO:0000313" key="3">
    <source>
        <dbReference type="EMBL" id="OCX46827.1"/>
    </source>
</evidence>
<dbReference type="EMBL" id="MCNS01000018">
    <property type="protein sequence ID" value="OCX46827.1"/>
    <property type="molecule type" value="Genomic_DNA"/>
</dbReference>
<feature type="domain" description="Glycosyl transferase family 1" evidence="1">
    <location>
        <begin position="207"/>
        <end position="359"/>
    </location>
</feature>
<sequence>MSKELGNSKQNILIVSTTASMIDQFNLHNIAILQQLGVTVHVATNFLEPGTITKSLSNHLEQKLTALGVKCHQVDFCRGIGTHRANKKALNQLCRIIKDDHITGIHAHSPLGGIIARRAAHKMGVKIIYTAHGLQFFKGSPLKNWFVFFPVEWFYAHWTDALVTINSDDYQVARYLPVKQRYYIPGVGTDIKRVLAIDPAHQAALRTQTRKRLGVLDDEYLIISIGELSKRKNHATVLKAIKRLNNPKIKYVIAGIGAEKEKLISLINELSLQRQVQLLGYLDNLDGLYYAADLNVFISTREGLGLGGLDGIAHGLYMIGNANTGMKDYVTSPEIGSLVTSPMDVNTIAAEIKKAMTHPHRITDLHSIMKFDHQNVDQQMTAIYRQEFNLKGDRNDKS</sequence>
<evidence type="ECO:0000259" key="1">
    <source>
        <dbReference type="Pfam" id="PF00534"/>
    </source>
</evidence>
<feature type="domain" description="Glycosyltransferase subfamily 4-like N-terminal" evidence="2">
    <location>
        <begin position="30"/>
        <end position="167"/>
    </location>
</feature>
<dbReference type="PANTHER" id="PTHR12526">
    <property type="entry name" value="GLYCOSYLTRANSFERASE"/>
    <property type="match status" value="1"/>
</dbReference>
<name>A0A1C2G5U1_LIMRT</name>
<dbReference type="AlphaFoldDB" id="A0A1C2G5U1"/>
<dbReference type="InterPro" id="IPR001296">
    <property type="entry name" value="Glyco_trans_1"/>
</dbReference>
<dbReference type="GO" id="GO:0016757">
    <property type="term" value="F:glycosyltransferase activity"/>
    <property type="evidence" value="ECO:0007669"/>
    <property type="project" value="InterPro"/>
</dbReference>
<reference evidence="3 4" key="1">
    <citation type="submission" date="2016-08" db="EMBL/GenBank/DDBJ databases">
        <title>Probiotic bacterium isolated from chicken gut.</title>
        <authorList>
            <person name="Levy J.L."/>
            <person name="Hassan H.M."/>
            <person name="Mendoza M.A."/>
        </authorList>
    </citation>
    <scope>NUCLEOTIDE SEQUENCE [LARGE SCALE GENOMIC DNA]</scope>
    <source>
        <strain evidence="3 4">P43</strain>
    </source>
</reference>
<evidence type="ECO:0000259" key="2">
    <source>
        <dbReference type="Pfam" id="PF13579"/>
    </source>
</evidence>
<dbReference type="Pfam" id="PF00534">
    <property type="entry name" value="Glycos_transf_1"/>
    <property type="match status" value="1"/>
</dbReference>
<evidence type="ECO:0000313" key="4">
    <source>
        <dbReference type="Proteomes" id="UP000095141"/>
    </source>
</evidence>
<dbReference type="Proteomes" id="UP000095141">
    <property type="component" value="Unassembled WGS sequence"/>
</dbReference>